<dbReference type="PANTHER" id="PTHR48039:SF5">
    <property type="entry name" value="RNA-BINDING PROTEIN 28"/>
    <property type="match status" value="1"/>
</dbReference>
<feature type="region of interest" description="Disordered" evidence="6">
    <location>
        <begin position="546"/>
        <end position="565"/>
    </location>
</feature>
<keyword evidence="4" id="KW-0539">Nucleus</keyword>
<feature type="region of interest" description="Disordered" evidence="6">
    <location>
        <begin position="647"/>
        <end position="729"/>
    </location>
</feature>
<feature type="domain" description="RRM" evidence="7">
    <location>
        <begin position="323"/>
        <end position="435"/>
    </location>
</feature>
<keyword evidence="2" id="KW-0677">Repeat</keyword>
<feature type="compositionally biased region" description="Low complexity" evidence="6">
    <location>
        <begin position="257"/>
        <end position="267"/>
    </location>
</feature>
<dbReference type="GO" id="GO:0003729">
    <property type="term" value="F:mRNA binding"/>
    <property type="evidence" value="ECO:0007669"/>
    <property type="project" value="TreeGrafter"/>
</dbReference>
<dbReference type="InterPro" id="IPR034808">
    <property type="entry name" value="Nop4p_RRM3"/>
</dbReference>
<dbReference type="PROSITE" id="PS50102">
    <property type="entry name" value="RRM"/>
    <property type="match status" value="4"/>
</dbReference>
<feature type="region of interest" description="Disordered" evidence="6">
    <location>
        <begin position="1"/>
        <end position="36"/>
    </location>
</feature>
<dbReference type="GeneID" id="25330080"/>
<dbReference type="STRING" id="348802.A0A0D2CRF2"/>
<dbReference type="FunFam" id="3.30.70.330:FF:000406">
    <property type="entry name" value="Related to Nucleolar protein NOP4"/>
    <property type="match status" value="1"/>
</dbReference>
<organism evidence="8 9">
    <name type="scientific">Exophiala xenobiotica</name>
    <dbReference type="NCBI Taxonomy" id="348802"/>
    <lineage>
        <taxon>Eukaryota</taxon>
        <taxon>Fungi</taxon>
        <taxon>Dikarya</taxon>
        <taxon>Ascomycota</taxon>
        <taxon>Pezizomycotina</taxon>
        <taxon>Eurotiomycetes</taxon>
        <taxon>Chaetothyriomycetidae</taxon>
        <taxon>Chaetothyriales</taxon>
        <taxon>Herpotrichiellaceae</taxon>
        <taxon>Exophiala</taxon>
    </lineage>
</organism>
<feature type="compositionally biased region" description="Basic and acidic residues" evidence="6">
    <location>
        <begin position="388"/>
        <end position="406"/>
    </location>
</feature>
<feature type="compositionally biased region" description="Basic residues" evidence="6">
    <location>
        <begin position="710"/>
        <end position="729"/>
    </location>
</feature>
<feature type="domain" description="RRM" evidence="7">
    <location>
        <begin position="38"/>
        <end position="116"/>
    </location>
</feature>
<keyword evidence="9" id="KW-1185">Reference proteome</keyword>
<dbReference type="OrthoDB" id="267048at2759"/>
<evidence type="ECO:0000313" key="9">
    <source>
        <dbReference type="Proteomes" id="UP000054342"/>
    </source>
</evidence>
<feature type="region of interest" description="Disordered" evidence="6">
    <location>
        <begin position="300"/>
        <end position="324"/>
    </location>
</feature>
<evidence type="ECO:0000256" key="6">
    <source>
        <dbReference type="SAM" id="MobiDB-lite"/>
    </source>
</evidence>
<dbReference type="CDD" id="cd12676">
    <property type="entry name" value="RRM3_Nop4p"/>
    <property type="match status" value="1"/>
</dbReference>
<evidence type="ECO:0000256" key="3">
    <source>
        <dbReference type="ARBA" id="ARBA00022884"/>
    </source>
</evidence>
<feature type="region of interest" description="Disordered" evidence="6">
    <location>
        <begin position="249"/>
        <end position="268"/>
    </location>
</feature>
<protein>
    <recommendedName>
        <fullName evidence="7">RRM domain-containing protein</fullName>
    </recommendedName>
</protein>
<dbReference type="InterPro" id="IPR012677">
    <property type="entry name" value="Nucleotide-bd_a/b_plait_sf"/>
</dbReference>
<dbReference type="Proteomes" id="UP000054342">
    <property type="component" value="Unassembled WGS sequence"/>
</dbReference>
<sequence>MASGSKRRKLSDGSYDAVPIATDQPAVEGEAPPKDQRRSLFVRSLPASVTTERLTEHFSQSFPLKHATVVLDPQTKISKGFGFVTFADAEDAHAAVEQFNNSTLDGRKIKVELAQSRQRETEGGLKSGKNLTGVQLRAQREQTRAEVQQPRLIVRNLPWSIKTGDDLALLFRSYGKVKHAVVPHKGPRVQYGFGIVVLRGKKNAEKAIAGVNGKEVDGRTLAVDWAVDKDTWEQQQHAASDAAGLLAEEETTPAGDAEPTPESAAEAEGIEDIQADTTSLMESEAQEFDDVDDLDAEDVATEEDLEMDEESQDEEQHDSKNDSTVFIRNLPFTADDESLREHFTTFGPVRYARVVYDPETERSRGTAFVCFYEVDDAKACVKDAPKHDALAGSADNDKKRKGEPLKHSILQNEATDPSGRYTLEGRVLQVSRALSKGDAERRANEASEKRDIRDRDKRRLYLLSEGSIPRGSQLYEQLGKPEIDIRESSARQRQRIIKNNPNLCLSLTRLSVRNLPRSIDSKALKALAREAVVGFAQDAKAGLRQPLSKEELRRGGDEEREAEKQRKLAGKGIVKQAKIVFEDTKGSKVQEGAGRSRGYGFIEYFSHRNALAGLRWLNGHMVKASGGERGKRLIVEFAIENAQVIQRRNEQERRAREKRGDKTYEKKPKSNAQDDRAKTSQGKKRKHSDGDDKAKPETSKTPDSEEKNRVAKRNRIIAKKRQARKTRKS</sequence>
<evidence type="ECO:0000259" key="7">
    <source>
        <dbReference type="PROSITE" id="PS50102"/>
    </source>
</evidence>
<dbReference type="HOGENOM" id="CLU_011608_3_0_1"/>
<comment type="subcellular location">
    <subcellularLocation>
        <location evidence="1">Nucleus</location>
    </subcellularLocation>
</comment>
<evidence type="ECO:0000256" key="1">
    <source>
        <dbReference type="ARBA" id="ARBA00004123"/>
    </source>
</evidence>
<evidence type="ECO:0000256" key="5">
    <source>
        <dbReference type="PROSITE-ProRule" id="PRU00176"/>
    </source>
</evidence>
<accession>A0A0D2CRF2</accession>
<feature type="region of interest" description="Disordered" evidence="6">
    <location>
        <begin position="388"/>
        <end position="407"/>
    </location>
</feature>
<dbReference type="SUPFAM" id="SSF54928">
    <property type="entry name" value="RNA-binding domain, RBD"/>
    <property type="match status" value="3"/>
</dbReference>
<name>A0A0D2CRF2_9EURO</name>
<feature type="compositionally biased region" description="Basic and acidic residues" evidence="6">
    <location>
        <begin position="547"/>
        <end position="565"/>
    </location>
</feature>
<proteinExistence type="predicted"/>
<gene>
    <name evidence="8" type="ORF">PV05_08172</name>
</gene>
<dbReference type="EMBL" id="KN847321">
    <property type="protein sequence ID" value="KIW52542.1"/>
    <property type="molecule type" value="Genomic_DNA"/>
</dbReference>
<dbReference type="SMART" id="SM00360">
    <property type="entry name" value="RRM"/>
    <property type="match status" value="4"/>
</dbReference>
<feature type="compositionally biased region" description="Acidic residues" evidence="6">
    <location>
        <begin position="300"/>
        <end position="316"/>
    </location>
</feature>
<keyword evidence="3 5" id="KW-0694">RNA-binding</keyword>
<dbReference type="PANTHER" id="PTHR48039">
    <property type="entry name" value="RNA-BINDING MOTIF PROTEIN 14B"/>
    <property type="match status" value="1"/>
</dbReference>
<evidence type="ECO:0000256" key="2">
    <source>
        <dbReference type="ARBA" id="ARBA00022737"/>
    </source>
</evidence>
<feature type="compositionally biased region" description="Basic and acidic residues" evidence="6">
    <location>
        <begin position="688"/>
        <end position="709"/>
    </location>
</feature>
<feature type="compositionally biased region" description="Basic and acidic residues" evidence="6">
    <location>
        <begin position="647"/>
        <end position="678"/>
    </location>
</feature>
<dbReference type="Pfam" id="PF00076">
    <property type="entry name" value="RRM_1"/>
    <property type="match status" value="3"/>
</dbReference>
<reference evidence="8 9" key="1">
    <citation type="submission" date="2015-01" db="EMBL/GenBank/DDBJ databases">
        <title>The Genome Sequence of Exophiala xenobiotica CBS118157.</title>
        <authorList>
            <consortium name="The Broad Institute Genomics Platform"/>
            <person name="Cuomo C."/>
            <person name="de Hoog S."/>
            <person name="Gorbushina A."/>
            <person name="Stielow B."/>
            <person name="Teixiera M."/>
            <person name="Abouelleil A."/>
            <person name="Chapman S.B."/>
            <person name="Priest M."/>
            <person name="Young S.K."/>
            <person name="Wortman J."/>
            <person name="Nusbaum C."/>
            <person name="Birren B."/>
        </authorList>
    </citation>
    <scope>NUCLEOTIDE SEQUENCE [LARGE SCALE GENOMIC DNA]</scope>
    <source>
        <strain evidence="8 9">CBS 118157</strain>
    </source>
</reference>
<dbReference type="Gene3D" id="3.30.70.330">
    <property type="match status" value="4"/>
</dbReference>
<dbReference type="GO" id="GO:0005730">
    <property type="term" value="C:nucleolus"/>
    <property type="evidence" value="ECO:0007669"/>
    <property type="project" value="TreeGrafter"/>
</dbReference>
<dbReference type="InterPro" id="IPR051945">
    <property type="entry name" value="RRM_MRD1_RNA_proc_ribogen"/>
</dbReference>
<evidence type="ECO:0000256" key="4">
    <source>
        <dbReference type="ARBA" id="ARBA00023242"/>
    </source>
</evidence>
<dbReference type="InterPro" id="IPR000504">
    <property type="entry name" value="RRM_dom"/>
</dbReference>
<dbReference type="AlphaFoldDB" id="A0A0D2CRF2"/>
<feature type="domain" description="RRM" evidence="7">
    <location>
        <begin position="508"/>
        <end position="640"/>
    </location>
</feature>
<dbReference type="InterPro" id="IPR035979">
    <property type="entry name" value="RBD_domain_sf"/>
</dbReference>
<dbReference type="RefSeq" id="XP_013313126.1">
    <property type="nucleotide sequence ID" value="XM_013457672.1"/>
</dbReference>
<feature type="domain" description="RRM" evidence="7">
    <location>
        <begin position="150"/>
        <end position="228"/>
    </location>
</feature>
<evidence type="ECO:0000313" key="8">
    <source>
        <dbReference type="EMBL" id="KIW52542.1"/>
    </source>
</evidence>